<dbReference type="NCBIfam" id="TIGR02460">
    <property type="entry name" value="osmo_MPGsynth"/>
    <property type="match status" value="1"/>
</dbReference>
<dbReference type="Pfam" id="PF09488">
    <property type="entry name" value="Osmo_MPGsynth"/>
    <property type="match status" value="1"/>
</dbReference>
<accession>A0A8J4DGG9</accession>
<organism evidence="1 2">
    <name type="scientific">Spirilliplanes yamanashiensis</name>
    <dbReference type="NCBI Taxonomy" id="42233"/>
    <lineage>
        <taxon>Bacteria</taxon>
        <taxon>Bacillati</taxon>
        <taxon>Actinomycetota</taxon>
        <taxon>Actinomycetes</taxon>
        <taxon>Micromonosporales</taxon>
        <taxon>Micromonosporaceae</taxon>
        <taxon>Spirilliplanes</taxon>
    </lineage>
</organism>
<comment type="caution">
    <text evidence="1">The sequence shown here is derived from an EMBL/GenBank/DDBJ whole genome shotgun (WGS) entry which is preliminary data.</text>
</comment>
<evidence type="ECO:0000313" key="1">
    <source>
        <dbReference type="EMBL" id="GIJ01377.1"/>
    </source>
</evidence>
<dbReference type="InterPro" id="IPR012812">
    <property type="entry name" value="Osmo_MPG_synth"/>
</dbReference>
<dbReference type="GO" id="GO:0051479">
    <property type="term" value="P:mannosylglycerate biosynthetic process"/>
    <property type="evidence" value="ECO:0007669"/>
    <property type="project" value="InterPro"/>
</dbReference>
<dbReference type="Gene3D" id="3.90.550.10">
    <property type="entry name" value="Spore Coat Polysaccharide Biosynthesis Protein SpsA, Chain A"/>
    <property type="match status" value="1"/>
</dbReference>
<dbReference type="GO" id="GO:0050504">
    <property type="term" value="F:mannosyl-3-phosphoglycerate synthase activity"/>
    <property type="evidence" value="ECO:0007669"/>
    <property type="project" value="InterPro"/>
</dbReference>
<proteinExistence type="predicted"/>
<gene>
    <name evidence="1" type="ORF">Sya03_07290</name>
</gene>
<protein>
    <submittedName>
        <fullName evidence="1">Mannosyl-3-phosphoglycerate synthase</fullName>
    </submittedName>
</protein>
<dbReference type="AlphaFoldDB" id="A0A8J4DGG9"/>
<evidence type="ECO:0000313" key="2">
    <source>
        <dbReference type="Proteomes" id="UP000652013"/>
    </source>
</evidence>
<dbReference type="RefSeq" id="WP_203936710.1">
    <property type="nucleotide sequence ID" value="NZ_BAAAGJ010000005.1"/>
</dbReference>
<reference evidence="1" key="1">
    <citation type="submission" date="2021-01" db="EMBL/GenBank/DDBJ databases">
        <title>Whole genome shotgun sequence of Spirilliplanes yamanashiensis NBRC 15828.</title>
        <authorList>
            <person name="Komaki H."/>
            <person name="Tamura T."/>
        </authorList>
    </citation>
    <scope>NUCLEOTIDE SEQUENCE</scope>
    <source>
        <strain evidence="1">NBRC 15828</strain>
    </source>
</reference>
<dbReference type="SUPFAM" id="SSF53448">
    <property type="entry name" value="Nucleotide-diphospho-sugar transferases"/>
    <property type="match status" value="1"/>
</dbReference>
<name>A0A8J4DGG9_9ACTN</name>
<dbReference type="Proteomes" id="UP000652013">
    <property type="component" value="Unassembled WGS sequence"/>
</dbReference>
<dbReference type="InterPro" id="IPR029044">
    <property type="entry name" value="Nucleotide-diphossugar_trans"/>
</dbReference>
<keyword evidence="2" id="KW-1185">Reference proteome</keyword>
<dbReference type="GO" id="GO:0005737">
    <property type="term" value="C:cytoplasm"/>
    <property type="evidence" value="ECO:0007669"/>
    <property type="project" value="InterPro"/>
</dbReference>
<sequence length="430" mass="46228">MRLADSFRSERFGAVRIHELQRVIELDSGALPDTGASGQSSGSRVVSANAIRAIESEMVVVVPCMNETRSVIEGVLSGIPHDCLIVLVSNSDRRPVDRFEIEVQTVEQFCRLTGRPAITVHQKDPGVAAAFKAAGLPELIGDDGLVRNGKGEAMLIGMALAALSGRSYVGYVDADNYVPGAVHEYCKAYAAGLHLAGSPYSMVRISWHSKPKLRDGRLFFSRRGRSSEVTNAFLNRAVAEYSGFGTEVIATGNAGEHALSLELGLRLRLAGGFAVEPYEYIDLFEQFGGVLESAHPDVVASSVPVLQIETRNPHFHDNKGDEHVQGMRMQALNVLYHSPVTLPAVRAAILEFMVAQGALEPGQEPPRERVYPPVGSLAFDLLYDALDAEATSFRRIGWAPAAPVPARWPGLGSAIPVSPAPAREPVAAAD</sequence>
<dbReference type="EMBL" id="BOOY01000004">
    <property type="protein sequence ID" value="GIJ01377.1"/>
    <property type="molecule type" value="Genomic_DNA"/>
</dbReference>